<comment type="function">
    <text evidence="7">Part of the ABC transporter complex HmuTUV involved in hemin import. Responsible for energy coupling to the transport system.</text>
</comment>
<gene>
    <name evidence="9" type="primary">yusV</name>
    <name evidence="9" type="ORF">GJW-30_1_01499</name>
</gene>
<dbReference type="RefSeq" id="WP_096353708.1">
    <property type="nucleotide sequence ID" value="NZ_AP014946.1"/>
</dbReference>
<dbReference type="SUPFAM" id="SSF52540">
    <property type="entry name" value="P-loop containing nucleoside triphosphate hydrolases"/>
    <property type="match status" value="1"/>
</dbReference>
<proteinExistence type="inferred from homology"/>
<dbReference type="Gene3D" id="3.40.50.300">
    <property type="entry name" value="P-loop containing nucleotide triphosphate hydrolases"/>
    <property type="match status" value="1"/>
</dbReference>
<keyword evidence="4 9" id="KW-0067">ATP-binding</keyword>
<keyword evidence="10" id="KW-1185">Reference proteome</keyword>
<name>A0A0S3PSR4_9BRAD</name>
<dbReference type="InterPro" id="IPR017871">
    <property type="entry name" value="ABC_transporter-like_CS"/>
</dbReference>
<keyword evidence="3" id="KW-0547">Nucleotide-binding</keyword>
<dbReference type="FunFam" id="3.40.50.300:FF:000134">
    <property type="entry name" value="Iron-enterobactin ABC transporter ATP-binding protein"/>
    <property type="match status" value="1"/>
</dbReference>
<evidence type="ECO:0000256" key="7">
    <source>
        <dbReference type="ARBA" id="ARBA00037066"/>
    </source>
</evidence>
<evidence type="ECO:0000256" key="1">
    <source>
        <dbReference type="ARBA" id="ARBA00005417"/>
    </source>
</evidence>
<dbReference type="GO" id="GO:0016887">
    <property type="term" value="F:ATP hydrolysis activity"/>
    <property type="evidence" value="ECO:0007669"/>
    <property type="project" value="InterPro"/>
</dbReference>
<dbReference type="SMART" id="SM00382">
    <property type="entry name" value="AAA"/>
    <property type="match status" value="1"/>
</dbReference>
<protein>
    <submittedName>
        <fullName evidence="9">Putative siderophore transport system ATP-binding protein YusV</fullName>
    </submittedName>
</protein>
<dbReference type="GO" id="GO:0005524">
    <property type="term" value="F:ATP binding"/>
    <property type="evidence" value="ECO:0007669"/>
    <property type="project" value="UniProtKB-KW"/>
</dbReference>
<dbReference type="EMBL" id="AP014946">
    <property type="protein sequence ID" value="BAT58971.1"/>
    <property type="molecule type" value="Genomic_DNA"/>
</dbReference>
<feature type="domain" description="ABC transporter" evidence="8">
    <location>
        <begin position="3"/>
        <end position="238"/>
    </location>
</feature>
<evidence type="ECO:0000256" key="2">
    <source>
        <dbReference type="ARBA" id="ARBA00022448"/>
    </source>
</evidence>
<dbReference type="OrthoDB" id="9810077at2"/>
<dbReference type="CDD" id="cd03214">
    <property type="entry name" value="ABC_Iron-Siderophores_B12_Hemin"/>
    <property type="match status" value="1"/>
</dbReference>
<dbReference type="PANTHER" id="PTHR42794">
    <property type="entry name" value="HEMIN IMPORT ATP-BINDING PROTEIN HMUV"/>
    <property type="match status" value="1"/>
</dbReference>
<keyword evidence="2" id="KW-0813">Transport</keyword>
<evidence type="ECO:0000313" key="9">
    <source>
        <dbReference type="EMBL" id="BAT58971.1"/>
    </source>
</evidence>
<sequence>MRIDARDIAFSYGDTPVLDGVSLSLHPGEFVGLIGPNGAGKSSLLRVLANLRAPNGGTVRYDDADAASIGARRLAQRLAFLAQDSQAYWPLRVDAVVALGRHPYRKPFRGADETDRAAIARAIQAADVTAFSQRTMAQLSGGERMRVLLARALAVEAETLLCDEPTASLDPAHQIDTMNLLRAAAHSDRSVVVVLHDLSLAARYCDRLILLSGGKILADGPPDAVLTDRNLADAYGIDVVRGTHDGVPFLLPWAALPAPGGKGGA</sequence>
<dbReference type="PROSITE" id="PS00211">
    <property type="entry name" value="ABC_TRANSPORTER_1"/>
    <property type="match status" value="1"/>
</dbReference>
<organism evidence="9 10">
    <name type="scientific">Variibacter gotjawalensis</name>
    <dbReference type="NCBI Taxonomy" id="1333996"/>
    <lineage>
        <taxon>Bacteria</taxon>
        <taxon>Pseudomonadati</taxon>
        <taxon>Pseudomonadota</taxon>
        <taxon>Alphaproteobacteria</taxon>
        <taxon>Hyphomicrobiales</taxon>
        <taxon>Nitrobacteraceae</taxon>
        <taxon>Variibacter</taxon>
    </lineage>
</organism>
<evidence type="ECO:0000313" key="10">
    <source>
        <dbReference type="Proteomes" id="UP000236884"/>
    </source>
</evidence>
<dbReference type="KEGG" id="vgo:GJW-30_1_01499"/>
<dbReference type="InterPro" id="IPR027417">
    <property type="entry name" value="P-loop_NTPase"/>
</dbReference>
<accession>A0A0S3PSR4</accession>
<evidence type="ECO:0000256" key="6">
    <source>
        <dbReference type="ARBA" id="ARBA00024722"/>
    </source>
</evidence>
<comment type="function">
    <text evidence="6">Involved in beta-(1--&gt;2)glucan export. Transmembrane domains (TMD) form a pore in the inner membrane and the ATP-binding domain (NBD) is responsible for energy generation.</text>
</comment>
<dbReference type="InterPro" id="IPR003439">
    <property type="entry name" value="ABC_transporter-like_ATP-bd"/>
</dbReference>
<dbReference type="InterPro" id="IPR003593">
    <property type="entry name" value="AAA+_ATPase"/>
</dbReference>
<evidence type="ECO:0000256" key="3">
    <source>
        <dbReference type="ARBA" id="ARBA00022741"/>
    </source>
</evidence>
<comment type="similarity">
    <text evidence="1">Belongs to the ABC transporter superfamily.</text>
</comment>
<dbReference type="Pfam" id="PF00005">
    <property type="entry name" value="ABC_tran"/>
    <property type="match status" value="1"/>
</dbReference>
<dbReference type="Proteomes" id="UP000236884">
    <property type="component" value="Chromosome"/>
</dbReference>
<dbReference type="PROSITE" id="PS50893">
    <property type="entry name" value="ABC_TRANSPORTER_2"/>
    <property type="match status" value="1"/>
</dbReference>
<keyword evidence="5" id="KW-1278">Translocase</keyword>
<dbReference type="PANTHER" id="PTHR42794:SF1">
    <property type="entry name" value="HEMIN IMPORT ATP-BINDING PROTEIN HMUV"/>
    <property type="match status" value="1"/>
</dbReference>
<dbReference type="AlphaFoldDB" id="A0A0S3PSR4"/>
<evidence type="ECO:0000259" key="8">
    <source>
        <dbReference type="PROSITE" id="PS50893"/>
    </source>
</evidence>
<reference evidence="9 10" key="1">
    <citation type="submission" date="2015-08" db="EMBL/GenBank/DDBJ databases">
        <title>Investigation of the bacterial diversity of lava forest soil.</title>
        <authorList>
            <person name="Lee J.S."/>
        </authorList>
    </citation>
    <scope>NUCLEOTIDE SEQUENCE [LARGE SCALE GENOMIC DNA]</scope>
    <source>
        <strain evidence="9 10">GJW-30</strain>
    </source>
</reference>
<evidence type="ECO:0000256" key="5">
    <source>
        <dbReference type="ARBA" id="ARBA00022967"/>
    </source>
</evidence>
<evidence type="ECO:0000256" key="4">
    <source>
        <dbReference type="ARBA" id="ARBA00022840"/>
    </source>
</evidence>